<dbReference type="Gene3D" id="1.10.287.130">
    <property type="match status" value="1"/>
</dbReference>
<feature type="domain" description="PAC" evidence="13">
    <location>
        <begin position="146"/>
        <end position="205"/>
    </location>
</feature>
<dbReference type="EC" id="2.7.13.3" evidence="2"/>
<proteinExistence type="predicted"/>
<dbReference type="PROSITE" id="PS50112">
    <property type="entry name" value="PAS"/>
    <property type="match status" value="1"/>
</dbReference>
<dbReference type="InterPro" id="IPR013656">
    <property type="entry name" value="PAS_4"/>
</dbReference>
<dbReference type="SMART" id="SM00387">
    <property type="entry name" value="HATPase_c"/>
    <property type="match status" value="1"/>
</dbReference>
<sequence>MKRKIRSSKTVSLKIALIYIVISLIWIFLTDGLLDKFGLMNNVWINIGKGSLFVIANAFLLYRLILKNFKGIEDSEHQLHTLIDAMPDFVNFKDKHGRWIKANKFALELFDIKGVPFKGKKDSELANYTDFYREALLYCEESDKEVWIENKMIRCEEIIPQPDGEEKIFDTIKVPLFHSNGERKGLVVIGRDITDRKKVEKRLAENEQLYRSLFENNADAVCTLDLYGYVQSMNEAAERLIGFDKDEVIGKAFRDFVVKEDLNKVLSHFKQAIQAESLTTELRIIHKEGHYVTLSVKDVPIIINNKLEGIFVIARDITDLKKNEEVIRKSDKLSVVGELASAVAHEIRNPLTSLKGFLQLFQAESSENKRYFEIMLSEIDRINFIVSEFMVLSKPQAVSYQEKNINLLLMDVITLLKTIAIVKSIDISTEFETDLPHIKCEENQIKQVFINLLKNAIEAVPHGGKIDVKVKLLEDQILVSFCDNGCGIPKKLIKKLGEPFYTTKEKGTGLGLMVSYKIVEEHQGNIEIMSEENKGTVVEVTLPVGGEFNL</sequence>
<dbReference type="InterPro" id="IPR036890">
    <property type="entry name" value="HATPase_C_sf"/>
</dbReference>
<keyword evidence="9" id="KW-0902">Two-component regulatory system</keyword>
<evidence type="ECO:0000256" key="9">
    <source>
        <dbReference type="ARBA" id="ARBA00023012"/>
    </source>
</evidence>
<dbReference type="Pfam" id="PF13426">
    <property type="entry name" value="PAS_9"/>
    <property type="match status" value="1"/>
</dbReference>
<evidence type="ECO:0000256" key="6">
    <source>
        <dbReference type="ARBA" id="ARBA00022777"/>
    </source>
</evidence>
<dbReference type="AlphaFoldDB" id="A0A366XUI6"/>
<dbReference type="PRINTS" id="PR00344">
    <property type="entry name" value="BCTRLSENSOR"/>
</dbReference>
<reference evidence="14 15" key="1">
    <citation type="submission" date="2018-07" db="EMBL/GenBank/DDBJ databases">
        <title>Lottiidibacillus patelloidae gen. nov., sp. nov., isolated from the intestinal tract of a marine limpet and the reclassification of B. taeanensis BH030017T, B. algicola KMM 3737T and B. hwajinpoensis SW-72T as genus Lottiidibacillus.</title>
        <authorList>
            <person name="Liu R."/>
            <person name="Huang Z."/>
        </authorList>
    </citation>
    <scope>NUCLEOTIDE SEQUENCE [LARGE SCALE GENOMIC DNA]</scope>
    <source>
        <strain evidence="14 15">BH030017</strain>
    </source>
</reference>
<dbReference type="InterPro" id="IPR003594">
    <property type="entry name" value="HATPase_dom"/>
</dbReference>
<evidence type="ECO:0000256" key="1">
    <source>
        <dbReference type="ARBA" id="ARBA00000085"/>
    </source>
</evidence>
<keyword evidence="8" id="KW-0749">Sporulation</keyword>
<comment type="caution">
    <text evidence="14">The sequence shown here is derived from an EMBL/GenBank/DDBJ whole genome shotgun (WGS) entry which is preliminary data.</text>
</comment>
<dbReference type="GO" id="GO:0030435">
    <property type="term" value="P:sporulation resulting in formation of a cellular spore"/>
    <property type="evidence" value="ECO:0007669"/>
    <property type="project" value="UniProtKB-KW"/>
</dbReference>
<dbReference type="OrthoDB" id="9815750at2"/>
<feature type="domain" description="Histidine kinase" evidence="11">
    <location>
        <begin position="342"/>
        <end position="546"/>
    </location>
</feature>
<dbReference type="CDD" id="cd00082">
    <property type="entry name" value="HisKA"/>
    <property type="match status" value="1"/>
</dbReference>
<keyword evidence="7" id="KW-0067">ATP-binding</keyword>
<dbReference type="SUPFAM" id="SSF55874">
    <property type="entry name" value="ATPase domain of HSP90 chaperone/DNA topoisomerase II/histidine kinase"/>
    <property type="match status" value="1"/>
</dbReference>
<dbReference type="NCBIfam" id="TIGR00229">
    <property type="entry name" value="sensory_box"/>
    <property type="match status" value="2"/>
</dbReference>
<dbReference type="Pfam" id="PF00512">
    <property type="entry name" value="HisKA"/>
    <property type="match status" value="1"/>
</dbReference>
<keyword evidence="15" id="KW-1185">Reference proteome</keyword>
<keyword evidence="4" id="KW-0808">Transferase</keyword>
<dbReference type="Pfam" id="PF08448">
    <property type="entry name" value="PAS_4"/>
    <property type="match status" value="1"/>
</dbReference>
<dbReference type="GO" id="GO:0000155">
    <property type="term" value="F:phosphorelay sensor kinase activity"/>
    <property type="evidence" value="ECO:0007669"/>
    <property type="project" value="InterPro"/>
</dbReference>
<keyword evidence="3" id="KW-0597">Phosphoprotein</keyword>
<feature type="transmembrane region" description="Helical" evidence="10">
    <location>
        <begin position="12"/>
        <end position="29"/>
    </location>
</feature>
<evidence type="ECO:0000313" key="14">
    <source>
        <dbReference type="EMBL" id="RBW69792.1"/>
    </source>
</evidence>
<dbReference type="RefSeq" id="WP_113805875.1">
    <property type="nucleotide sequence ID" value="NZ_QOCW01000008.1"/>
</dbReference>
<dbReference type="InterPro" id="IPR005467">
    <property type="entry name" value="His_kinase_dom"/>
</dbReference>
<dbReference type="Pfam" id="PF02518">
    <property type="entry name" value="HATPase_c"/>
    <property type="match status" value="1"/>
</dbReference>
<evidence type="ECO:0000259" key="12">
    <source>
        <dbReference type="PROSITE" id="PS50112"/>
    </source>
</evidence>
<dbReference type="InterPro" id="IPR000700">
    <property type="entry name" value="PAS-assoc_C"/>
</dbReference>
<dbReference type="SMART" id="SM00091">
    <property type="entry name" value="PAS"/>
    <property type="match status" value="2"/>
</dbReference>
<dbReference type="InterPro" id="IPR000014">
    <property type="entry name" value="PAS"/>
</dbReference>
<keyword evidence="10" id="KW-1133">Transmembrane helix</keyword>
<accession>A0A366XUI6</accession>
<dbReference type="PROSITE" id="PS50113">
    <property type="entry name" value="PAC"/>
    <property type="match status" value="2"/>
</dbReference>
<evidence type="ECO:0000313" key="15">
    <source>
        <dbReference type="Proteomes" id="UP000253314"/>
    </source>
</evidence>
<keyword evidence="5" id="KW-0547">Nucleotide-binding</keyword>
<dbReference type="SMART" id="SM00388">
    <property type="entry name" value="HisKA"/>
    <property type="match status" value="1"/>
</dbReference>
<evidence type="ECO:0000256" key="5">
    <source>
        <dbReference type="ARBA" id="ARBA00022741"/>
    </source>
</evidence>
<gene>
    <name evidence="14" type="ORF">DS031_09680</name>
</gene>
<dbReference type="CDD" id="cd00130">
    <property type="entry name" value="PAS"/>
    <property type="match status" value="1"/>
</dbReference>
<dbReference type="EMBL" id="QOCW01000008">
    <property type="protein sequence ID" value="RBW69792.1"/>
    <property type="molecule type" value="Genomic_DNA"/>
</dbReference>
<keyword evidence="10" id="KW-0472">Membrane</keyword>
<dbReference type="PROSITE" id="PS50109">
    <property type="entry name" value="HIS_KIN"/>
    <property type="match status" value="1"/>
</dbReference>
<dbReference type="SUPFAM" id="SSF47384">
    <property type="entry name" value="Homodimeric domain of signal transducing histidine kinase"/>
    <property type="match status" value="1"/>
</dbReference>
<comment type="catalytic activity">
    <reaction evidence="1">
        <text>ATP + protein L-histidine = ADP + protein N-phospho-L-histidine.</text>
        <dbReference type="EC" id="2.7.13.3"/>
    </reaction>
</comment>
<dbReference type="InterPro" id="IPR004358">
    <property type="entry name" value="Sig_transdc_His_kin-like_C"/>
</dbReference>
<feature type="domain" description="PAS" evidence="12">
    <location>
        <begin position="206"/>
        <end position="276"/>
    </location>
</feature>
<dbReference type="InterPro" id="IPR036097">
    <property type="entry name" value="HisK_dim/P_sf"/>
</dbReference>
<dbReference type="Gene3D" id="3.30.565.10">
    <property type="entry name" value="Histidine kinase-like ATPase, C-terminal domain"/>
    <property type="match status" value="1"/>
</dbReference>
<organism evidence="14 15">
    <name type="scientific">Bacillus taeanensis</name>
    <dbReference type="NCBI Taxonomy" id="273032"/>
    <lineage>
        <taxon>Bacteria</taxon>
        <taxon>Bacillati</taxon>
        <taxon>Bacillota</taxon>
        <taxon>Bacilli</taxon>
        <taxon>Bacillales</taxon>
        <taxon>Bacillaceae</taxon>
        <taxon>Bacillus</taxon>
    </lineage>
</organism>
<dbReference type="PANTHER" id="PTHR43065">
    <property type="entry name" value="SENSOR HISTIDINE KINASE"/>
    <property type="match status" value="1"/>
</dbReference>
<dbReference type="FunFam" id="1.10.287.130:FF:000040">
    <property type="entry name" value="PAS domain-containing sensor histidine kinase"/>
    <property type="match status" value="1"/>
</dbReference>
<evidence type="ECO:0000256" key="4">
    <source>
        <dbReference type="ARBA" id="ARBA00022679"/>
    </source>
</evidence>
<evidence type="ECO:0000259" key="11">
    <source>
        <dbReference type="PROSITE" id="PS50109"/>
    </source>
</evidence>
<evidence type="ECO:0000256" key="8">
    <source>
        <dbReference type="ARBA" id="ARBA00022969"/>
    </source>
</evidence>
<evidence type="ECO:0000256" key="10">
    <source>
        <dbReference type="SAM" id="Phobius"/>
    </source>
</evidence>
<dbReference type="Gene3D" id="3.30.450.20">
    <property type="entry name" value="PAS domain"/>
    <property type="match status" value="2"/>
</dbReference>
<keyword evidence="6 14" id="KW-0418">Kinase</keyword>
<protein>
    <recommendedName>
        <fullName evidence="2">histidine kinase</fullName>
        <ecNumber evidence="2">2.7.13.3</ecNumber>
    </recommendedName>
</protein>
<dbReference type="InterPro" id="IPR003661">
    <property type="entry name" value="HisK_dim/P_dom"/>
</dbReference>
<evidence type="ECO:0000256" key="7">
    <source>
        <dbReference type="ARBA" id="ARBA00022840"/>
    </source>
</evidence>
<name>A0A366XUI6_9BACI</name>
<dbReference type="Proteomes" id="UP000253314">
    <property type="component" value="Unassembled WGS sequence"/>
</dbReference>
<dbReference type="GO" id="GO:0005524">
    <property type="term" value="F:ATP binding"/>
    <property type="evidence" value="ECO:0007669"/>
    <property type="project" value="UniProtKB-KW"/>
</dbReference>
<feature type="domain" description="PAC" evidence="13">
    <location>
        <begin position="278"/>
        <end position="329"/>
    </location>
</feature>
<dbReference type="InterPro" id="IPR001610">
    <property type="entry name" value="PAC"/>
</dbReference>
<dbReference type="InterPro" id="IPR035965">
    <property type="entry name" value="PAS-like_dom_sf"/>
</dbReference>
<evidence type="ECO:0000256" key="3">
    <source>
        <dbReference type="ARBA" id="ARBA00022553"/>
    </source>
</evidence>
<evidence type="ECO:0000256" key="2">
    <source>
        <dbReference type="ARBA" id="ARBA00012438"/>
    </source>
</evidence>
<dbReference type="PANTHER" id="PTHR43065:SF34">
    <property type="entry name" value="SPORULATION KINASE A"/>
    <property type="match status" value="1"/>
</dbReference>
<dbReference type="SUPFAM" id="SSF55785">
    <property type="entry name" value="PYP-like sensor domain (PAS domain)"/>
    <property type="match status" value="2"/>
</dbReference>
<evidence type="ECO:0000259" key="13">
    <source>
        <dbReference type="PROSITE" id="PS50113"/>
    </source>
</evidence>
<dbReference type="SMART" id="SM00086">
    <property type="entry name" value="PAC"/>
    <property type="match status" value="2"/>
</dbReference>
<keyword evidence="10" id="KW-0812">Transmembrane</keyword>